<dbReference type="GO" id="GO:0043531">
    <property type="term" value="F:ADP binding"/>
    <property type="evidence" value="ECO:0007669"/>
    <property type="project" value="InterPro"/>
</dbReference>
<evidence type="ECO:0000313" key="2">
    <source>
        <dbReference type="Proteomes" id="UP000272729"/>
    </source>
</evidence>
<organism evidence="1 2">
    <name type="scientific">Saccharothrix variisporea</name>
    <dbReference type="NCBI Taxonomy" id="543527"/>
    <lineage>
        <taxon>Bacteria</taxon>
        <taxon>Bacillati</taxon>
        <taxon>Actinomycetota</taxon>
        <taxon>Actinomycetes</taxon>
        <taxon>Pseudonocardiales</taxon>
        <taxon>Pseudonocardiaceae</taxon>
        <taxon>Saccharothrix</taxon>
    </lineage>
</organism>
<dbReference type="AlphaFoldDB" id="A0A495X7N5"/>
<dbReference type="PRINTS" id="PR00364">
    <property type="entry name" value="DISEASERSIST"/>
</dbReference>
<reference evidence="1 2" key="1">
    <citation type="submission" date="2018-10" db="EMBL/GenBank/DDBJ databases">
        <title>Sequencing the genomes of 1000 actinobacteria strains.</title>
        <authorList>
            <person name="Klenk H.-P."/>
        </authorList>
    </citation>
    <scope>NUCLEOTIDE SEQUENCE [LARGE SCALE GENOMIC DNA]</scope>
    <source>
        <strain evidence="1 2">DSM 43911</strain>
    </source>
</reference>
<dbReference type="InterPro" id="IPR011990">
    <property type="entry name" value="TPR-like_helical_dom_sf"/>
</dbReference>
<protein>
    <submittedName>
        <fullName evidence="1">NB-ARC domain-containing protein</fullName>
    </submittedName>
</protein>
<proteinExistence type="predicted"/>
<dbReference type="EMBL" id="RBXR01000001">
    <property type="protein sequence ID" value="RKT67528.1"/>
    <property type="molecule type" value="Genomic_DNA"/>
</dbReference>
<dbReference type="Gene3D" id="3.40.50.300">
    <property type="entry name" value="P-loop containing nucleotide triphosphate hydrolases"/>
    <property type="match status" value="1"/>
</dbReference>
<sequence>MKPDMSSRAALSALSARGEPATRLARNEVSAPVLGGVVQANVIDEVTVISPAAPARMKRPRQLPPAPHGFVNRQREIDRIEVAAGGGGRGAAIVVLSGMAGVGKTACALQWAHRHADRFDGGHLFADLDGYRHHGGIAVTDVAGAFLRALGVPWDYIPPELPERVALFRSLTARSRVLVVLDGADHAAQVRSLVPTSPGSVVLATSRRRLSGLAIDGAHAVELRPLDEEHGTTLVAHMVRDDRISREPSATRRLVDLCAGLPIALKVVGAELGRLERWTVARYAQHLSDDRKRLSRLSVEGENLVEHVFDAAYDDLSPAARRMYRVLGLHPGGDFDAGVAAAMAGTTVAEAEEQLAVLRGVNLVEEHTADRYRFHGLVRLHASHQAERDGEDERAAVERRAVEWYLLGAAAADHAVLGPARWRLARHDLAPWPHPFDAGSGMEWFETERTNLLAAVRLAARIGHHTAAWQLCEALWAFYHSRKHYSDWIDAHRIGVDSAAEVGDRAAECRLRNQLARAHIELHEFEAARVELSRAERVIADNGLGRAMVHESYGLLLREQERYDDAAREFESALVISRRLGDPRAIGVQAYQFGDALVRAGKAALALPVLEEARRLLERLRDEMSTARVHIALGRAYEALRRVADARRVLTAAITTTRSRRQPVKEAQALEVMVVVAREQQDEDLFRHSAERLFELYRDAGNPRSAEVLSWFGPSA</sequence>
<dbReference type="PANTHER" id="PTHR47691">
    <property type="entry name" value="REGULATOR-RELATED"/>
    <property type="match status" value="1"/>
</dbReference>
<dbReference type="SUPFAM" id="SSF48452">
    <property type="entry name" value="TPR-like"/>
    <property type="match status" value="1"/>
</dbReference>
<dbReference type="InterPro" id="IPR027417">
    <property type="entry name" value="P-loop_NTPase"/>
</dbReference>
<dbReference type="Gene3D" id="1.25.40.10">
    <property type="entry name" value="Tetratricopeptide repeat domain"/>
    <property type="match status" value="2"/>
</dbReference>
<comment type="caution">
    <text evidence="1">The sequence shown here is derived from an EMBL/GenBank/DDBJ whole genome shotgun (WGS) entry which is preliminary data.</text>
</comment>
<dbReference type="PANTHER" id="PTHR47691:SF3">
    <property type="entry name" value="HTH-TYPE TRANSCRIPTIONAL REGULATOR RV0890C-RELATED"/>
    <property type="match status" value="1"/>
</dbReference>
<dbReference type="SUPFAM" id="SSF52540">
    <property type="entry name" value="P-loop containing nucleoside triphosphate hydrolases"/>
    <property type="match status" value="1"/>
</dbReference>
<dbReference type="RefSeq" id="WP_170199116.1">
    <property type="nucleotide sequence ID" value="NZ_JBIUBA010000019.1"/>
</dbReference>
<accession>A0A495X7N5</accession>
<name>A0A495X7N5_9PSEU</name>
<keyword evidence="2" id="KW-1185">Reference proteome</keyword>
<gene>
    <name evidence="1" type="ORF">DFJ66_0703</name>
</gene>
<dbReference type="Proteomes" id="UP000272729">
    <property type="component" value="Unassembled WGS sequence"/>
</dbReference>
<evidence type="ECO:0000313" key="1">
    <source>
        <dbReference type="EMBL" id="RKT67528.1"/>
    </source>
</evidence>